<dbReference type="Proteomes" id="UP000245533">
    <property type="component" value="Unassembled WGS sequence"/>
</dbReference>
<keyword evidence="4" id="KW-1185">Reference proteome</keyword>
<dbReference type="Gene3D" id="3.40.50.2300">
    <property type="match status" value="1"/>
</dbReference>
<dbReference type="PANTHER" id="PTHR43428">
    <property type="entry name" value="ARSENATE REDUCTASE"/>
    <property type="match status" value="1"/>
</dbReference>
<evidence type="ECO:0000259" key="2">
    <source>
        <dbReference type="SMART" id="SM00226"/>
    </source>
</evidence>
<evidence type="ECO:0000313" key="3">
    <source>
        <dbReference type="EMBL" id="PWN06654.1"/>
    </source>
</evidence>
<dbReference type="SMART" id="SM00226">
    <property type="entry name" value="LMWPc"/>
    <property type="match status" value="1"/>
</dbReference>
<dbReference type="AlphaFoldDB" id="A0A316TVV8"/>
<proteinExistence type="predicted"/>
<keyword evidence="1" id="KW-0059">Arsenical resistance</keyword>
<gene>
    <name evidence="3" type="ORF">DDZ15_09060</name>
</gene>
<sequence>MIKTYLESIEKEPAELDTERHERLLSEIASFVASELKRGNRPKLHFICTHNSRRSQLAQAWCAFVQDWMNLDLADCYSGGTEVTACNERTVAALERAGCNINIESDSFENPVFRITASDSDTSVRLWSKMYHDESNPEENFAAVMTCDHADANCPYIPGAMQRFPLTYTDPKYADNTDSEQAAYDKTCRMIAADMIRLFRKADALTQEHISH</sequence>
<dbReference type="EMBL" id="QGGB01000006">
    <property type="protein sequence ID" value="PWN06654.1"/>
    <property type="molecule type" value="Genomic_DNA"/>
</dbReference>
<evidence type="ECO:0000313" key="4">
    <source>
        <dbReference type="Proteomes" id="UP000245533"/>
    </source>
</evidence>
<dbReference type="RefSeq" id="WP_109646768.1">
    <property type="nucleotide sequence ID" value="NZ_QGGB01000006.1"/>
</dbReference>
<organism evidence="3 4">
    <name type="scientific">Rhodohalobacter mucosus</name>
    <dbReference type="NCBI Taxonomy" id="2079485"/>
    <lineage>
        <taxon>Bacteria</taxon>
        <taxon>Pseudomonadati</taxon>
        <taxon>Balneolota</taxon>
        <taxon>Balneolia</taxon>
        <taxon>Balneolales</taxon>
        <taxon>Balneolaceae</taxon>
        <taxon>Rhodohalobacter</taxon>
    </lineage>
</organism>
<dbReference type="InterPro" id="IPR036196">
    <property type="entry name" value="Ptyr_pPase_sf"/>
</dbReference>
<dbReference type="GO" id="GO:0046685">
    <property type="term" value="P:response to arsenic-containing substance"/>
    <property type="evidence" value="ECO:0007669"/>
    <property type="project" value="UniProtKB-KW"/>
</dbReference>
<reference evidence="3 4" key="1">
    <citation type="submission" date="2018-05" db="EMBL/GenBank/DDBJ databases">
        <title>Rhodohalobacter halophilus gen. nov., sp. nov., a moderately halophilic member of the family Balneolaceae.</title>
        <authorList>
            <person name="Liu Z.-W."/>
        </authorList>
    </citation>
    <scope>NUCLEOTIDE SEQUENCE [LARGE SCALE GENOMIC DNA]</scope>
    <source>
        <strain evidence="3 4">8A47</strain>
    </source>
</reference>
<dbReference type="InterPro" id="IPR023485">
    <property type="entry name" value="Ptyr_pPase"/>
</dbReference>
<dbReference type="OrthoDB" id="9793058at2"/>
<feature type="domain" description="Phosphotyrosine protein phosphatase I" evidence="2">
    <location>
        <begin position="42"/>
        <end position="201"/>
    </location>
</feature>
<comment type="caution">
    <text evidence="3">The sequence shown here is derived from an EMBL/GenBank/DDBJ whole genome shotgun (WGS) entry which is preliminary data.</text>
</comment>
<name>A0A316TVV8_9BACT</name>
<dbReference type="PANTHER" id="PTHR43428:SF1">
    <property type="entry name" value="ARSENATE REDUCTASE"/>
    <property type="match status" value="1"/>
</dbReference>
<protein>
    <submittedName>
        <fullName evidence="3">Protein-tyrosine-phosphatase</fullName>
    </submittedName>
</protein>
<dbReference type="SUPFAM" id="SSF52788">
    <property type="entry name" value="Phosphotyrosine protein phosphatases I"/>
    <property type="match status" value="1"/>
</dbReference>
<evidence type="ECO:0000256" key="1">
    <source>
        <dbReference type="ARBA" id="ARBA00022849"/>
    </source>
</evidence>
<accession>A0A316TVV8</accession>